<dbReference type="InterPro" id="IPR000250">
    <property type="entry name" value="Peptidase_G1"/>
</dbReference>
<dbReference type="GO" id="GO:0070007">
    <property type="term" value="F:glutamic-type endopeptidase activity"/>
    <property type="evidence" value="ECO:0007669"/>
    <property type="project" value="InterPro"/>
</dbReference>
<reference evidence="2 3" key="1">
    <citation type="journal article" date="2014" name="PLoS Genet.">
        <title>Analysis of the Phlebiopsis gigantea genome, transcriptome and secretome provides insight into its pioneer colonization strategies of wood.</title>
        <authorList>
            <person name="Hori C."/>
            <person name="Ishida T."/>
            <person name="Igarashi K."/>
            <person name="Samejima M."/>
            <person name="Suzuki H."/>
            <person name="Master E."/>
            <person name="Ferreira P."/>
            <person name="Ruiz-Duenas F.J."/>
            <person name="Held B."/>
            <person name="Canessa P."/>
            <person name="Larrondo L.F."/>
            <person name="Schmoll M."/>
            <person name="Druzhinina I.S."/>
            <person name="Kubicek C.P."/>
            <person name="Gaskell J.A."/>
            <person name="Kersten P."/>
            <person name="St John F."/>
            <person name="Glasner J."/>
            <person name="Sabat G."/>
            <person name="Splinter BonDurant S."/>
            <person name="Syed K."/>
            <person name="Yadav J."/>
            <person name="Mgbeahuruike A.C."/>
            <person name="Kovalchuk A."/>
            <person name="Asiegbu F.O."/>
            <person name="Lackner G."/>
            <person name="Hoffmeister D."/>
            <person name="Rencoret J."/>
            <person name="Gutierrez A."/>
            <person name="Sun H."/>
            <person name="Lindquist E."/>
            <person name="Barry K."/>
            <person name="Riley R."/>
            <person name="Grigoriev I.V."/>
            <person name="Henrissat B."/>
            <person name="Kues U."/>
            <person name="Berka R.M."/>
            <person name="Martinez A.T."/>
            <person name="Covert S.F."/>
            <person name="Blanchette R.A."/>
            <person name="Cullen D."/>
        </authorList>
    </citation>
    <scope>NUCLEOTIDE SEQUENCE [LARGE SCALE GENOMIC DNA]</scope>
    <source>
        <strain evidence="2 3">11061_1 CR5-6</strain>
    </source>
</reference>
<dbReference type="OrthoDB" id="2751583at2759"/>
<feature type="non-terminal residue" evidence="2">
    <location>
        <position position="1"/>
    </location>
</feature>
<evidence type="ECO:0000313" key="3">
    <source>
        <dbReference type="Proteomes" id="UP000053257"/>
    </source>
</evidence>
<dbReference type="SUPFAM" id="SSF49899">
    <property type="entry name" value="Concanavalin A-like lectins/glucanases"/>
    <property type="match status" value="1"/>
</dbReference>
<dbReference type="PRINTS" id="PR00977">
    <property type="entry name" value="SCYTLDPTASE"/>
</dbReference>
<dbReference type="Pfam" id="PF01828">
    <property type="entry name" value="Peptidase_A4"/>
    <property type="match status" value="1"/>
</dbReference>
<name>A0A0C3S0B8_PHLG1</name>
<dbReference type="AlphaFoldDB" id="A0A0C3S0B8"/>
<evidence type="ECO:0000313" key="2">
    <source>
        <dbReference type="EMBL" id="KIP02362.1"/>
    </source>
</evidence>
<dbReference type="HOGENOM" id="CLU_1598482_0_0_1"/>
<accession>A0A0C3S0B8</accession>
<dbReference type="EMBL" id="KN840681">
    <property type="protein sequence ID" value="KIP02362.1"/>
    <property type="molecule type" value="Genomic_DNA"/>
</dbReference>
<organism evidence="2 3">
    <name type="scientific">Phlebiopsis gigantea (strain 11061_1 CR5-6)</name>
    <name type="common">White-rot fungus</name>
    <name type="synonym">Peniophora gigantea</name>
    <dbReference type="NCBI Taxonomy" id="745531"/>
    <lineage>
        <taxon>Eukaryota</taxon>
        <taxon>Fungi</taxon>
        <taxon>Dikarya</taxon>
        <taxon>Basidiomycota</taxon>
        <taxon>Agaricomycotina</taxon>
        <taxon>Agaricomycetes</taxon>
        <taxon>Polyporales</taxon>
        <taxon>Phanerochaetaceae</taxon>
        <taxon>Phlebiopsis</taxon>
    </lineage>
</organism>
<evidence type="ECO:0000256" key="1">
    <source>
        <dbReference type="PIRSR" id="PIRSR600250-50"/>
    </source>
</evidence>
<gene>
    <name evidence="2" type="ORF">PHLGIDRAFT_79222</name>
</gene>
<proteinExistence type="predicted"/>
<dbReference type="GO" id="GO:0006508">
    <property type="term" value="P:proteolysis"/>
    <property type="evidence" value="ECO:0007669"/>
    <property type="project" value="InterPro"/>
</dbReference>
<feature type="active site" description="Proton acceptor" evidence="1">
    <location>
        <position position="101"/>
    </location>
</feature>
<protein>
    <submittedName>
        <fullName evidence="2">Uncharacterized protein</fullName>
    </submittedName>
</protein>
<dbReference type="PANTHER" id="PTHR37536">
    <property type="entry name" value="PUTATIVE (AFU_ORTHOLOGUE AFUA_3G02970)-RELATED"/>
    <property type="match status" value="1"/>
</dbReference>
<sequence length="167" mass="17768">AYVWTGIDGIGCGVATLQVGLRLAAAENFASYDAWYRWYPGPMVVIEGLSLQPGNDLQFILLLANATAGFVTVINESSGESNFTTVSGPPLCQQNVGWMLERATSSEGLLPLPDFGSLNYTMAFASTVDGSIVDPSSPFVTVYDIVQDGVTETLPGLENATIKHVTQ</sequence>
<dbReference type="CDD" id="cd13426">
    <property type="entry name" value="Peptidase_G1"/>
    <property type="match status" value="1"/>
</dbReference>
<keyword evidence="3" id="KW-1185">Reference proteome</keyword>
<dbReference type="Proteomes" id="UP000053257">
    <property type="component" value="Unassembled WGS sequence"/>
</dbReference>
<dbReference type="PANTHER" id="PTHR37536:SF1">
    <property type="entry name" value="ASPERGILLOPEPSIN, PUTAITVE (AFU_ORTHOLOGUE AFUA_7G01200)"/>
    <property type="match status" value="1"/>
</dbReference>
<dbReference type="STRING" id="745531.A0A0C3S0B8"/>
<dbReference type="Gene3D" id="2.60.120.700">
    <property type="entry name" value="Peptidase G1"/>
    <property type="match status" value="1"/>
</dbReference>
<dbReference type="InterPro" id="IPR013320">
    <property type="entry name" value="ConA-like_dom_sf"/>
</dbReference>
<dbReference type="InterPro" id="IPR038656">
    <property type="entry name" value="Peptidase_G1_sf"/>
</dbReference>